<evidence type="ECO:0000313" key="2">
    <source>
        <dbReference type="Proteomes" id="UP000015241"/>
    </source>
</evidence>
<protein>
    <submittedName>
        <fullName evidence="1">Uncharacterized protein</fullName>
    </submittedName>
</protein>
<organism evidence="1 2">
    <name type="scientific">Fomitopsis schrenkii</name>
    <name type="common">Brown rot fungus</name>
    <dbReference type="NCBI Taxonomy" id="2126942"/>
    <lineage>
        <taxon>Eukaryota</taxon>
        <taxon>Fungi</taxon>
        <taxon>Dikarya</taxon>
        <taxon>Basidiomycota</taxon>
        <taxon>Agaricomycotina</taxon>
        <taxon>Agaricomycetes</taxon>
        <taxon>Polyporales</taxon>
        <taxon>Fomitopsis</taxon>
    </lineage>
</organism>
<dbReference type="STRING" id="743788.S8DWU9"/>
<dbReference type="InParanoid" id="S8DWU9"/>
<gene>
    <name evidence="1" type="ORF">FOMPIDRAFT_93129</name>
</gene>
<dbReference type="Proteomes" id="UP000015241">
    <property type="component" value="Unassembled WGS sequence"/>
</dbReference>
<dbReference type="EMBL" id="KE504203">
    <property type="protein sequence ID" value="EPS95663.1"/>
    <property type="molecule type" value="Genomic_DNA"/>
</dbReference>
<reference evidence="1 2" key="1">
    <citation type="journal article" date="2012" name="Science">
        <title>The Paleozoic origin of enzymatic lignin decomposition reconstructed from 31 fungal genomes.</title>
        <authorList>
            <person name="Floudas D."/>
            <person name="Binder M."/>
            <person name="Riley R."/>
            <person name="Barry K."/>
            <person name="Blanchette R.A."/>
            <person name="Henrissat B."/>
            <person name="Martinez A.T."/>
            <person name="Otillar R."/>
            <person name="Spatafora J.W."/>
            <person name="Yadav J.S."/>
            <person name="Aerts A."/>
            <person name="Benoit I."/>
            <person name="Boyd A."/>
            <person name="Carlson A."/>
            <person name="Copeland A."/>
            <person name="Coutinho P.M."/>
            <person name="de Vries R.P."/>
            <person name="Ferreira P."/>
            <person name="Findley K."/>
            <person name="Foster B."/>
            <person name="Gaskell J."/>
            <person name="Glotzer D."/>
            <person name="Gorecki P."/>
            <person name="Heitman J."/>
            <person name="Hesse C."/>
            <person name="Hori C."/>
            <person name="Igarashi K."/>
            <person name="Jurgens J.A."/>
            <person name="Kallen N."/>
            <person name="Kersten P."/>
            <person name="Kohler A."/>
            <person name="Kuees U."/>
            <person name="Kumar T.K.A."/>
            <person name="Kuo A."/>
            <person name="LaButti K."/>
            <person name="Larrondo L.F."/>
            <person name="Lindquist E."/>
            <person name="Ling A."/>
            <person name="Lombard V."/>
            <person name="Lucas S."/>
            <person name="Lundell T."/>
            <person name="Martin R."/>
            <person name="McLaughlin D.J."/>
            <person name="Morgenstern I."/>
            <person name="Morin E."/>
            <person name="Murat C."/>
            <person name="Nagy L.G."/>
            <person name="Nolan M."/>
            <person name="Ohm R.A."/>
            <person name="Patyshakuliyeva A."/>
            <person name="Rokas A."/>
            <person name="Ruiz-Duenas F.J."/>
            <person name="Sabat G."/>
            <person name="Salamov A."/>
            <person name="Samejima M."/>
            <person name="Schmutz J."/>
            <person name="Slot J.C."/>
            <person name="St John F."/>
            <person name="Stenlid J."/>
            <person name="Sun H."/>
            <person name="Sun S."/>
            <person name="Syed K."/>
            <person name="Tsang A."/>
            <person name="Wiebenga A."/>
            <person name="Young D."/>
            <person name="Pisabarro A."/>
            <person name="Eastwood D.C."/>
            <person name="Martin F."/>
            <person name="Cullen D."/>
            <person name="Grigoriev I.V."/>
            <person name="Hibbett D.S."/>
        </authorList>
    </citation>
    <scope>NUCLEOTIDE SEQUENCE</scope>
    <source>
        <strain evidence="2">FP-58527</strain>
    </source>
</reference>
<name>S8DWU9_FOMSC</name>
<proteinExistence type="predicted"/>
<dbReference type="OrthoDB" id="437457at2759"/>
<evidence type="ECO:0000313" key="1">
    <source>
        <dbReference type="EMBL" id="EPS95663.1"/>
    </source>
</evidence>
<sequence length="129" mass="14510">MASHYLFVFVTQCRHPSQTIPVDGTGGPTSLDWKRHKRFCVAAEGVEPRPIMIDAILLPVDATHWQPRMIKLACAVQRDEDAELPEFDIVHRWEENVYFDREPSALRTFIPGGGPGFAALLARDRVPAS</sequence>
<dbReference type="HOGENOM" id="CLU_1948858_0_0_1"/>
<keyword evidence="2" id="KW-1185">Reference proteome</keyword>
<dbReference type="AlphaFoldDB" id="S8DWU9"/>
<accession>S8DWU9</accession>